<organism evidence="1 2">
    <name type="scientific">Leptosphaeria maculans (strain JN3 / isolate v23.1.3 / race Av1-4-5-6-7-8)</name>
    <name type="common">Blackleg fungus</name>
    <name type="synonym">Phoma lingam</name>
    <dbReference type="NCBI Taxonomy" id="985895"/>
    <lineage>
        <taxon>Eukaryota</taxon>
        <taxon>Fungi</taxon>
        <taxon>Dikarya</taxon>
        <taxon>Ascomycota</taxon>
        <taxon>Pezizomycotina</taxon>
        <taxon>Dothideomycetes</taxon>
        <taxon>Pleosporomycetidae</taxon>
        <taxon>Pleosporales</taxon>
        <taxon>Pleosporineae</taxon>
        <taxon>Leptosphaeriaceae</taxon>
        <taxon>Plenodomus</taxon>
        <taxon>Plenodomus lingam/Leptosphaeria maculans species complex</taxon>
    </lineage>
</organism>
<dbReference type="EMBL" id="FP929139">
    <property type="protein sequence ID" value="CBY01618.1"/>
    <property type="molecule type" value="Genomic_DNA"/>
</dbReference>
<keyword evidence="2" id="KW-1185">Reference proteome</keyword>
<dbReference type="Proteomes" id="UP000002668">
    <property type="component" value="Genome"/>
</dbReference>
<accession>E5AEH9</accession>
<gene>
    <name evidence="1" type="ORF">LEMA_uP004050.1</name>
</gene>
<name>E5AEH9_LEPMJ</name>
<dbReference type="VEuPathDB" id="FungiDB:LEMA_uP004050.1"/>
<protein>
    <submittedName>
        <fullName evidence="1">Predicted protein</fullName>
    </submittedName>
</protein>
<proteinExistence type="predicted"/>
<evidence type="ECO:0000313" key="1">
    <source>
        <dbReference type="EMBL" id="CBY01618.1"/>
    </source>
</evidence>
<dbReference type="HOGENOM" id="CLU_2904635_0_0_1"/>
<sequence length="62" mass="7101">MPQNTPLSPHIQFLLHPQNLLAVRRQRPPIMRCQLLEPALQMCKSFAQMGCGGVRVCMWEVV</sequence>
<reference evidence="2" key="1">
    <citation type="journal article" date="2011" name="Nat. Commun.">
        <title>Effector diversification within compartments of the Leptosphaeria maculans genome affected by Repeat-Induced Point mutations.</title>
        <authorList>
            <person name="Rouxel T."/>
            <person name="Grandaubert J."/>
            <person name="Hane J.K."/>
            <person name="Hoede C."/>
            <person name="van de Wouw A.P."/>
            <person name="Couloux A."/>
            <person name="Dominguez V."/>
            <person name="Anthouard V."/>
            <person name="Bally P."/>
            <person name="Bourras S."/>
            <person name="Cozijnsen A.J."/>
            <person name="Ciuffetti L.M."/>
            <person name="Degrave A."/>
            <person name="Dilmaghani A."/>
            <person name="Duret L."/>
            <person name="Fudal I."/>
            <person name="Goodwin S.B."/>
            <person name="Gout L."/>
            <person name="Glaser N."/>
            <person name="Linglin J."/>
            <person name="Kema G.H.J."/>
            <person name="Lapalu N."/>
            <person name="Lawrence C.B."/>
            <person name="May K."/>
            <person name="Meyer M."/>
            <person name="Ollivier B."/>
            <person name="Poulain J."/>
            <person name="Schoch C.L."/>
            <person name="Simon A."/>
            <person name="Spatafora J.W."/>
            <person name="Stachowiak A."/>
            <person name="Turgeon B.G."/>
            <person name="Tyler B.M."/>
            <person name="Vincent D."/>
            <person name="Weissenbach J."/>
            <person name="Amselem J."/>
            <person name="Quesneville H."/>
            <person name="Oliver R.P."/>
            <person name="Wincker P."/>
            <person name="Balesdent M.-H."/>
            <person name="Howlett B.J."/>
        </authorList>
    </citation>
    <scope>NUCLEOTIDE SEQUENCE [LARGE SCALE GENOMIC DNA]</scope>
    <source>
        <strain evidence="2">JN3 / isolate v23.1.3 / race Av1-4-5-6-7-8</strain>
    </source>
</reference>
<evidence type="ECO:0000313" key="2">
    <source>
        <dbReference type="Proteomes" id="UP000002668"/>
    </source>
</evidence>
<dbReference type="InParanoid" id="E5AEH9"/>
<dbReference type="AlphaFoldDB" id="E5AEH9"/>